<accession>A0A645ILI4</accession>
<sequence length="115" mass="13362">MESADEKQIKFALLRIKEVLQDYPNKNCIFLTDREKNEATLIKLGYMPQHAIRDILKLTYKDYIGGPEENKSKSGNRKGEIWKYKTNIQGLDIYIKCQLIDPPLSVTIISFHEDS</sequence>
<name>A0A645ILI4_9ZZZZ</name>
<evidence type="ECO:0000313" key="1">
    <source>
        <dbReference type="EMBL" id="MPN48183.1"/>
    </source>
</evidence>
<reference evidence="1" key="1">
    <citation type="submission" date="2019-08" db="EMBL/GenBank/DDBJ databases">
        <authorList>
            <person name="Kucharzyk K."/>
            <person name="Murdoch R.W."/>
            <person name="Higgins S."/>
            <person name="Loffler F."/>
        </authorList>
    </citation>
    <scope>NUCLEOTIDE SEQUENCE</scope>
</reference>
<gene>
    <name evidence="1" type="ORF">SDC9_195788</name>
</gene>
<comment type="caution">
    <text evidence="1">The sequence shown here is derived from an EMBL/GenBank/DDBJ whole genome shotgun (WGS) entry which is preliminary data.</text>
</comment>
<organism evidence="1">
    <name type="scientific">bioreactor metagenome</name>
    <dbReference type="NCBI Taxonomy" id="1076179"/>
    <lineage>
        <taxon>unclassified sequences</taxon>
        <taxon>metagenomes</taxon>
        <taxon>ecological metagenomes</taxon>
    </lineage>
</organism>
<proteinExistence type="predicted"/>
<protein>
    <recommendedName>
        <fullName evidence="2">Toxin</fullName>
    </recommendedName>
</protein>
<dbReference type="AlphaFoldDB" id="A0A645ILI4"/>
<dbReference type="EMBL" id="VSSQ01110258">
    <property type="protein sequence ID" value="MPN48183.1"/>
    <property type="molecule type" value="Genomic_DNA"/>
</dbReference>
<dbReference type="InterPro" id="IPR038493">
    <property type="entry name" value="MqsR_sf"/>
</dbReference>
<dbReference type="Gene3D" id="3.30.2310.40">
    <property type="match status" value="1"/>
</dbReference>
<evidence type="ECO:0008006" key="2">
    <source>
        <dbReference type="Google" id="ProtNLM"/>
    </source>
</evidence>